<sequence length="273" mass="30107">MSAEVELFVAQSLGPRDRTLVVIHGGPCWDHTYLREPLIRLAPRHHLVFPDLRGCGRSTGGLSPDRYTPDLVIDDLIGLLDHLELEQADVLGFSYGGMIAQRLALKTGRVRRLIVASSSVLPVPPDAFSGWEERDARNAEAAALLPANLQGPDRNRAEAVAGARTGVWRDAVLDDYLERLDQVHFTDDWDAPYLAGILPSPRYPDAPERFATLGLPMLLLHGRQDMTFPAHLTDQAAALIPTATPVILEEAGHMAHIDQPELWLQAVESFLEL</sequence>
<organism evidence="4 5">
    <name type="scientific">Kribbella orskensis</name>
    <dbReference type="NCBI Taxonomy" id="2512216"/>
    <lineage>
        <taxon>Bacteria</taxon>
        <taxon>Bacillati</taxon>
        <taxon>Actinomycetota</taxon>
        <taxon>Actinomycetes</taxon>
        <taxon>Propionibacteriales</taxon>
        <taxon>Kribbellaceae</taxon>
        <taxon>Kribbella</taxon>
    </lineage>
</organism>
<dbReference type="InterPro" id="IPR002410">
    <property type="entry name" value="Peptidase_S33"/>
</dbReference>
<dbReference type="Proteomes" id="UP000295818">
    <property type="component" value="Unassembled WGS sequence"/>
</dbReference>
<protein>
    <submittedName>
        <fullName evidence="4">Pimeloyl-ACP methyl ester carboxylesterase</fullName>
    </submittedName>
</protein>
<keyword evidence="2" id="KW-0378">Hydrolase</keyword>
<dbReference type="PANTHER" id="PTHR43798">
    <property type="entry name" value="MONOACYLGLYCEROL LIPASE"/>
    <property type="match status" value="1"/>
</dbReference>
<dbReference type="SUPFAM" id="SSF53474">
    <property type="entry name" value="alpha/beta-Hydrolases"/>
    <property type="match status" value="1"/>
</dbReference>
<comment type="similarity">
    <text evidence="1">Belongs to the peptidase S33 family.</text>
</comment>
<evidence type="ECO:0000313" key="4">
    <source>
        <dbReference type="EMBL" id="TCO25835.1"/>
    </source>
</evidence>
<dbReference type="InterPro" id="IPR029058">
    <property type="entry name" value="AB_hydrolase_fold"/>
</dbReference>
<accession>A0ABY2BQM6</accession>
<gene>
    <name evidence="4" type="ORF">EV644_104339</name>
</gene>
<dbReference type="PRINTS" id="PR00793">
    <property type="entry name" value="PROAMNOPTASE"/>
</dbReference>
<evidence type="ECO:0000313" key="5">
    <source>
        <dbReference type="Proteomes" id="UP000295818"/>
    </source>
</evidence>
<comment type="caution">
    <text evidence="4">The sequence shown here is derived from an EMBL/GenBank/DDBJ whole genome shotgun (WGS) entry which is preliminary data.</text>
</comment>
<dbReference type="Gene3D" id="3.40.50.1820">
    <property type="entry name" value="alpha/beta hydrolase"/>
    <property type="match status" value="1"/>
</dbReference>
<feature type="domain" description="AB hydrolase-1" evidence="3">
    <location>
        <begin position="19"/>
        <end position="260"/>
    </location>
</feature>
<evidence type="ECO:0000259" key="3">
    <source>
        <dbReference type="Pfam" id="PF00561"/>
    </source>
</evidence>
<dbReference type="PRINTS" id="PR00111">
    <property type="entry name" value="ABHYDROLASE"/>
</dbReference>
<dbReference type="Pfam" id="PF00561">
    <property type="entry name" value="Abhydrolase_1"/>
    <property type="match status" value="1"/>
</dbReference>
<reference evidence="4 5" key="1">
    <citation type="journal article" date="2015" name="Stand. Genomic Sci.">
        <title>Genomic Encyclopedia of Bacterial and Archaeal Type Strains, Phase III: the genomes of soil and plant-associated and newly described type strains.</title>
        <authorList>
            <person name="Whitman W.B."/>
            <person name="Woyke T."/>
            <person name="Klenk H.P."/>
            <person name="Zhou Y."/>
            <person name="Lilburn T.G."/>
            <person name="Beck B.J."/>
            <person name="De Vos P."/>
            <person name="Vandamme P."/>
            <person name="Eisen J.A."/>
            <person name="Garrity G."/>
            <person name="Hugenholtz P."/>
            <person name="Kyrpides N.C."/>
        </authorList>
    </citation>
    <scope>NUCLEOTIDE SEQUENCE [LARGE SCALE GENOMIC DNA]</scope>
    <source>
        <strain evidence="4 5">VKM Ac-2538</strain>
    </source>
</reference>
<dbReference type="EMBL" id="SLWM01000004">
    <property type="protein sequence ID" value="TCO25835.1"/>
    <property type="molecule type" value="Genomic_DNA"/>
</dbReference>
<dbReference type="InterPro" id="IPR000073">
    <property type="entry name" value="AB_hydrolase_1"/>
</dbReference>
<keyword evidence="5" id="KW-1185">Reference proteome</keyword>
<proteinExistence type="inferred from homology"/>
<evidence type="ECO:0000256" key="1">
    <source>
        <dbReference type="ARBA" id="ARBA00010088"/>
    </source>
</evidence>
<name>A0ABY2BQM6_9ACTN</name>
<evidence type="ECO:0000256" key="2">
    <source>
        <dbReference type="ARBA" id="ARBA00022801"/>
    </source>
</evidence>
<dbReference type="InterPro" id="IPR050266">
    <property type="entry name" value="AB_hydrolase_sf"/>
</dbReference>